<name>A0A016U2B5_9BILA</name>
<protein>
    <submittedName>
        <fullName evidence="1">Uncharacterized protein</fullName>
    </submittedName>
</protein>
<gene>
    <name evidence="1" type="primary">Acey_s0064.g3513</name>
    <name evidence="1" type="ORF">Y032_0064g3513</name>
</gene>
<sequence length="77" mass="8537">MEESPGIARIHPDMKTLLQLCCRSCEFRKSACSIVLSTWSHAPGIPAKSKAILGNRRCTLDVKYGRVTMNRGMGSRN</sequence>
<dbReference type="AlphaFoldDB" id="A0A016U2B5"/>
<accession>A0A016U2B5</accession>
<dbReference type="EMBL" id="JARK01001400">
    <property type="protein sequence ID" value="EYC08748.1"/>
    <property type="molecule type" value="Genomic_DNA"/>
</dbReference>
<organism evidence="1 2">
    <name type="scientific">Ancylostoma ceylanicum</name>
    <dbReference type="NCBI Taxonomy" id="53326"/>
    <lineage>
        <taxon>Eukaryota</taxon>
        <taxon>Metazoa</taxon>
        <taxon>Ecdysozoa</taxon>
        <taxon>Nematoda</taxon>
        <taxon>Chromadorea</taxon>
        <taxon>Rhabditida</taxon>
        <taxon>Rhabditina</taxon>
        <taxon>Rhabditomorpha</taxon>
        <taxon>Strongyloidea</taxon>
        <taxon>Ancylostomatidae</taxon>
        <taxon>Ancylostomatinae</taxon>
        <taxon>Ancylostoma</taxon>
    </lineage>
</organism>
<dbReference type="Proteomes" id="UP000024635">
    <property type="component" value="Unassembled WGS sequence"/>
</dbReference>
<proteinExistence type="predicted"/>
<evidence type="ECO:0000313" key="2">
    <source>
        <dbReference type="Proteomes" id="UP000024635"/>
    </source>
</evidence>
<keyword evidence="2" id="KW-1185">Reference proteome</keyword>
<comment type="caution">
    <text evidence="1">The sequence shown here is derived from an EMBL/GenBank/DDBJ whole genome shotgun (WGS) entry which is preliminary data.</text>
</comment>
<evidence type="ECO:0000313" key="1">
    <source>
        <dbReference type="EMBL" id="EYC08748.1"/>
    </source>
</evidence>
<reference evidence="2" key="1">
    <citation type="journal article" date="2015" name="Nat. Genet.">
        <title>The genome and transcriptome of the zoonotic hookworm Ancylostoma ceylanicum identify infection-specific gene families.</title>
        <authorList>
            <person name="Schwarz E.M."/>
            <person name="Hu Y."/>
            <person name="Antoshechkin I."/>
            <person name="Miller M.M."/>
            <person name="Sternberg P.W."/>
            <person name="Aroian R.V."/>
        </authorList>
    </citation>
    <scope>NUCLEOTIDE SEQUENCE</scope>
    <source>
        <strain evidence="2">HY135</strain>
    </source>
</reference>